<reference evidence="1" key="1">
    <citation type="submission" date="2007-11" db="EMBL/GenBank/DDBJ databases">
        <authorList>
            <person name="Fulton L."/>
            <person name="Clifton S."/>
            <person name="Fulton B."/>
            <person name="Xu J."/>
            <person name="Minx P."/>
            <person name="Pepin K.H."/>
            <person name="Johnson M."/>
            <person name="Thiruvilangam P."/>
            <person name="Bhonagiri V."/>
            <person name="Nash W.E."/>
            <person name="Mardis E.R."/>
            <person name="Wilson R.K."/>
        </authorList>
    </citation>
    <scope>NUCLEOTIDE SEQUENCE [LARGE SCALE GENOMIC DNA]</scope>
    <source>
        <strain evidence="1">DSM 17241</strain>
    </source>
</reference>
<evidence type="ECO:0000313" key="2">
    <source>
        <dbReference type="Proteomes" id="UP000003803"/>
    </source>
</evidence>
<gene>
    <name evidence="1" type="ORF">ANACOL_00004</name>
</gene>
<evidence type="ECO:0000313" key="1">
    <source>
        <dbReference type="EMBL" id="EDS13216.1"/>
    </source>
</evidence>
<comment type="caution">
    <text evidence="1">The sequence shown here is derived from an EMBL/GenBank/DDBJ whole genome shotgun (WGS) entry which is preliminary data.</text>
</comment>
<reference evidence="1" key="2">
    <citation type="submission" date="2013-09" db="EMBL/GenBank/DDBJ databases">
        <title>Draft genome sequence of Anaerotruncus colihominis(DSM 17241).</title>
        <authorList>
            <person name="Sudarsanam P."/>
            <person name="Ley R."/>
            <person name="Guruge J."/>
            <person name="Turnbaugh P.J."/>
            <person name="Mahowald M."/>
            <person name="Liep D."/>
            <person name="Gordon J."/>
        </authorList>
    </citation>
    <scope>NUCLEOTIDE SEQUENCE</scope>
    <source>
        <strain evidence="1">DSM 17241</strain>
    </source>
</reference>
<dbReference type="Proteomes" id="UP000003803">
    <property type="component" value="Unassembled WGS sequence"/>
</dbReference>
<name>B0P5I3_9FIRM</name>
<dbReference type="HOGENOM" id="CLU_2520352_0_0_9"/>
<accession>B0P5I3</accession>
<dbReference type="AlphaFoldDB" id="B0P5I3"/>
<proteinExistence type="predicted"/>
<keyword evidence="2" id="KW-1185">Reference proteome</keyword>
<sequence>MRPRRGCQKKQNREYLPEQRAYPLCLDEYRDASIKRLGAKKPPESWHFPAAERAENRRCIRCRNSEFQVTIICPIPLSVKQGLT</sequence>
<protein>
    <submittedName>
        <fullName evidence="1">Uncharacterized protein</fullName>
    </submittedName>
</protein>
<organism evidence="1 2">
    <name type="scientific">Anaerotruncus colihominis DSM 17241</name>
    <dbReference type="NCBI Taxonomy" id="445972"/>
    <lineage>
        <taxon>Bacteria</taxon>
        <taxon>Bacillati</taxon>
        <taxon>Bacillota</taxon>
        <taxon>Clostridia</taxon>
        <taxon>Eubacteriales</taxon>
        <taxon>Oscillospiraceae</taxon>
        <taxon>Anaerotruncus</taxon>
    </lineage>
</organism>
<dbReference type="EMBL" id="ABGD02000001">
    <property type="protein sequence ID" value="EDS13216.1"/>
    <property type="molecule type" value="Genomic_DNA"/>
</dbReference>